<dbReference type="GO" id="GO:0004803">
    <property type="term" value="F:transposase activity"/>
    <property type="evidence" value="ECO:0007669"/>
    <property type="project" value="TreeGrafter"/>
</dbReference>
<dbReference type="Gene3D" id="1.10.10.10">
    <property type="entry name" value="Winged helix-like DNA-binding domain superfamily/Winged helix DNA-binding domain"/>
    <property type="match status" value="1"/>
</dbReference>
<dbReference type="InterPro" id="IPR051917">
    <property type="entry name" value="Transposase-Integrase"/>
</dbReference>
<evidence type="ECO:0000313" key="3">
    <source>
        <dbReference type="EMBL" id="SEM94489.1"/>
    </source>
</evidence>
<feature type="compositionally biased region" description="Basic and acidic residues" evidence="1">
    <location>
        <begin position="52"/>
        <end position="63"/>
    </location>
</feature>
<dbReference type="InterPro" id="IPR025246">
    <property type="entry name" value="IS30-like_HTH"/>
</dbReference>
<dbReference type="Pfam" id="PF13936">
    <property type="entry name" value="HTH_38"/>
    <property type="match status" value="1"/>
</dbReference>
<feature type="compositionally biased region" description="Low complexity" evidence="1">
    <location>
        <begin position="69"/>
        <end position="80"/>
    </location>
</feature>
<feature type="region of interest" description="Disordered" evidence="1">
    <location>
        <begin position="41"/>
        <end position="82"/>
    </location>
</feature>
<evidence type="ECO:0000256" key="1">
    <source>
        <dbReference type="SAM" id="MobiDB-lite"/>
    </source>
</evidence>
<dbReference type="OrthoDB" id="4823987at2"/>
<dbReference type="STRING" id="46177.SAMN05660976_06419"/>
<dbReference type="GO" id="GO:0003700">
    <property type="term" value="F:DNA-binding transcription factor activity"/>
    <property type="evidence" value="ECO:0007669"/>
    <property type="project" value="InterPro"/>
</dbReference>
<evidence type="ECO:0000259" key="2">
    <source>
        <dbReference type="SMART" id="SM00347"/>
    </source>
</evidence>
<sequence>MPGGRLTHEDRRRVADGLAEGLTYTEIARLLGRPVSTVSREVIRNGGPGGYDAERAHRATAERARRRAPASPSPAAVAGRDPGAVYETEEELTAVLAVTGLPRMTARVLACLYVTDSGSLTVADLVRRLRVSPASISKAVAELEAHDLIRRERDPRRRRDRYVIDDDAWYRAWRASARRNATLAEAARRGAGVLGPSTSAGMRLDDMSRFLDRVCEDMLRAGERWWKDRREGPRRRGTTRAPFME</sequence>
<dbReference type="SMART" id="SM00347">
    <property type="entry name" value="HTH_MARR"/>
    <property type="match status" value="1"/>
</dbReference>
<dbReference type="Pfam" id="PF12802">
    <property type="entry name" value="MarR_2"/>
    <property type="match status" value="1"/>
</dbReference>
<name>A0A1H8CHV4_9ACTN</name>
<evidence type="ECO:0000313" key="4">
    <source>
        <dbReference type="Proteomes" id="UP000198953"/>
    </source>
</evidence>
<proteinExistence type="predicted"/>
<dbReference type="InterPro" id="IPR036390">
    <property type="entry name" value="WH_DNA-bd_sf"/>
</dbReference>
<dbReference type="GO" id="GO:0005829">
    <property type="term" value="C:cytosol"/>
    <property type="evidence" value="ECO:0007669"/>
    <property type="project" value="TreeGrafter"/>
</dbReference>
<gene>
    <name evidence="3" type="ORF">SAMN05660976_06419</name>
</gene>
<dbReference type="GO" id="GO:0032196">
    <property type="term" value="P:transposition"/>
    <property type="evidence" value="ECO:0007669"/>
    <property type="project" value="TreeGrafter"/>
</dbReference>
<dbReference type="PANTHER" id="PTHR10948:SF23">
    <property type="entry name" value="TRANSPOSASE INSI FOR INSERTION SEQUENCE ELEMENT IS30A-RELATED"/>
    <property type="match status" value="1"/>
</dbReference>
<organism evidence="3 4">
    <name type="scientific">Nonomuraea pusilla</name>
    <dbReference type="NCBI Taxonomy" id="46177"/>
    <lineage>
        <taxon>Bacteria</taxon>
        <taxon>Bacillati</taxon>
        <taxon>Actinomycetota</taxon>
        <taxon>Actinomycetes</taxon>
        <taxon>Streptosporangiales</taxon>
        <taxon>Streptosporangiaceae</taxon>
        <taxon>Nonomuraea</taxon>
    </lineage>
</organism>
<reference evidence="3 4" key="1">
    <citation type="submission" date="2016-10" db="EMBL/GenBank/DDBJ databases">
        <authorList>
            <person name="de Groot N.N."/>
        </authorList>
    </citation>
    <scope>NUCLEOTIDE SEQUENCE [LARGE SCALE GENOMIC DNA]</scope>
    <source>
        <strain evidence="3 4">DSM 43357</strain>
    </source>
</reference>
<dbReference type="EMBL" id="FOBF01000019">
    <property type="protein sequence ID" value="SEM94489.1"/>
    <property type="molecule type" value="Genomic_DNA"/>
</dbReference>
<feature type="domain" description="HTH marR-type" evidence="2">
    <location>
        <begin position="94"/>
        <end position="207"/>
    </location>
</feature>
<dbReference type="SUPFAM" id="SSF46785">
    <property type="entry name" value="Winged helix' DNA-binding domain"/>
    <property type="match status" value="1"/>
</dbReference>
<accession>A0A1H8CHV4</accession>
<keyword evidence="4" id="KW-1185">Reference proteome</keyword>
<dbReference type="Proteomes" id="UP000198953">
    <property type="component" value="Unassembled WGS sequence"/>
</dbReference>
<dbReference type="RefSeq" id="WP_055510173.1">
    <property type="nucleotide sequence ID" value="NZ_BBZG01000007.1"/>
</dbReference>
<dbReference type="AlphaFoldDB" id="A0A1H8CHV4"/>
<dbReference type="InterPro" id="IPR036388">
    <property type="entry name" value="WH-like_DNA-bd_sf"/>
</dbReference>
<protein>
    <submittedName>
        <fullName evidence="3">Helix-turn-helix domain-containing protein</fullName>
    </submittedName>
</protein>
<dbReference type="InterPro" id="IPR000835">
    <property type="entry name" value="HTH_MarR-typ"/>
</dbReference>
<dbReference type="PANTHER" id="PTHR10948">
    <property type="entry name" value="TRANSPOSASE"/>
    <property type="match status" value="1"/>
</dbReference>